<dbReference type="RefSeq" id="XP_022248776.1">
    <property type="nucleotide sequence ID" value="XM_022393068.1"/>
</dbReference>
<dbReference type="GeneID" id="106459639"/>
<evidence type="ECO:0000313" key="1">
    <source>
        <dbReference type="Proteomes" id="UP000694941"/>
    </source>
</evidence>
<keyword evidence="1" id="KW-1185">Reference proteome</keyword>
<proteinExistence type="predicted"/>
<name>A0ABM1SYS0_LIMPO</name>
<protein>
    <submittedName>
        <fullName evidence="2">Uncharacterized protein LOC106459639</fullName>
    </submittedName>
</protein>
<reference evidence="2" key="1">
    <citation type="submission" date="2025-08" db="UniProtKB">
        <authorList>
            <consortium name="RefSeq"/>
        </authorList>
    </citation>
    <scope>IDENTIFICATION</scope>
    <source>
        <tissue evidence="2">Muscle</tissue>
    </source>
</reference>
<organism evidence="1 2">
    <name type="scientific">Limulus polyphemus</name>
    <name type="common">Atlantic horseshoe crab</name>
    <dbReference type="NCBI Taxonomy" id="6850"/>
    <lineage>
        <taxon>Eukaryota</taxon>
        <taxon>Metazoa</taxon>
        <taxon>Ecdysozoa</taxon>
        <taxon>Arthropoda</taxon>
        <taxon>Chelicerata</taxon>
        <taxon>Merostomata</taxon>
        <taxon>Xiphosura</taxon>
        <taxon>Limulidae</taxon>
        <taxon>Limulus</taxon>
    </lineage>
</organism>
<sequence>MVQLFYYEHHGKCCRKILNHEGSPNKILLYPDEGWARSSPTSYWILKRPWWNRSTCKITEVCGTTRHRGRGKLADLGHGTMCIKGRFKGKDEPDFKMYLTSHVSSADFRLGYSMTGTLERGNKKQGTLQLTHFAMLPRKDIYRDGNNNK</sequence>
<accession>A0ABM1SYS0</accession>
<evidence type="ECO:0000313" key="2">
    <source>
        <dbReference type="RefSeq" id="XP_022248776.1"/>
    </source>
</evidence>
<dbReference type="Proteomes" id="UP000694941">
    <property type="component" value="Unplaced"/>
</dbReference>
<gene>
    <name evidence="2" type="primary">LOC106459639</name>
</gene>